<dbReference type="InterPro" id="IPR039420">
    <property type="entry name" value="WalR-like"/>
</dbReference>
<dbReference type="Pfam" id="PF00196">
    <property type="entry name" value="GerE"/>
    <property type="match status" value="1"/>
</dbReference>
<dbReference type="InterPro" id="IPR000792">
    <property type="entry name" value="Tscrpt_reg_LuxR_C"/>
</dbReference>
<dbReference type="Gene3D" id="3.40.50.2300">
    <property type="match status" value="1"/>
</dbReference>
<dbReference type="EMBL" id="CP097635">
    <property type="protein sequence ID" value="URI07060.1"/>
    <property type="molecule type" value="Genomic_DNA"/>
</dbReference>
<accession>A0ABY4S311</accession>
<evidence type="ECO:0000313" key="4">
    <source>
        <dbReference type="EMBL" id="URI07060.1"/>
    </source>
</evidence>
<evidence type="ECO:0000313" key="5">
    <source>
        <dbReference type="Proteomes" id="UP001056201"/>
    </source>
</evidence>
<feature type="region of interest" description="Disordered" evidence="2">
    <location>
        <begin position="1"/>
        <end position="22"/>
    </location>
</feature>
<evidence type="ECO:0000256" key="2">
    <source>
        <dbReference type="SAM" id="MobiDB-lite"/>
    </source>
</evidence>
<reference evidence="4" key="1">
    <citation type="submission" date="2022-05" db="EMBL/GenBank/DDBJ databases">
        <title>An RpoN-dependent PEP-CTERM gene is involved in floc formation of an Aquincola tertiaricarbonis strain.</title>
        <authorList>
            <person name="Qiu D."/>
            <person name="Xia M."/>
        </authorList>
    </citation>
    <scope>NUCLEOTIDE SEQUENCE</scope>
    <source>
        <strain evidence="4">RN12</strain>
    </source>
</reference>
<proteinExistence type="predicted"/>
<feature type="region of interest" description="Disordered" evidence="2">
    <location>
        <begin position="235"/>
        <end position="256"/>
    </location>
</feature>
<feature type="domain" description="HTH luxR-type" evidence="3">
    <location>
        <begin position="147"/>
        <end position="212"/>
    </location>
</feature>
<dbReference type="CDD" id="cd06170">
    <property type="entry name" value="LuxR_C_like"/>
    <property type="match status" value="1"/>
</dbReference>
<dbReference type="PANTHER" id="PTHR43214">
    <property type="entry name" value="TWO-COMPONENT RESPONSE REGULATOR"/>
    <property type="match status" value="1"/>
</dbReference>
<dbReference type="PANTHER" id="PTHR43214:SF43">
    <property type="entry name" value="TWO-COMPONENT RESPONSE REGULATOR"/>
    <property type="match status" value="1"/>
</dbReference>
<dbReference type="PRINTS" id="PR00038">
    <property type="entry name" value="HTHLUXR"/>
</dbReference>
<protein>
    <submittedName>
        <fullName evidence="4">Response regulator transcription factor</fullName>
    </submittedName>
</protein>
<sequence length="256" mass="26538">MQTNPDRTPQPPAAMPGVARPQPVPPAPATVWVLHPMPLLATGIAAALQPLWPAQVLPGPWALADGGAAVVVTDHAGGMALAAQGRGRRILVLQQGARAWGVRMALQAGVLGYVNAECTLDELHQAVASVQRGARYLCPVASAGMADSVVETALTPREMDVLQLLGDGLDNKTISLRLDIALGTVKSHVKAVLEKLGASSRTQAVAAGQARGLVVAGAGWRGSVRGVPAPMAPMTAPQGLDRHQRSHLPTRPAWSV</sequence>
<dbReference type="SMART" id="SM00421">
    <property type="entry name" value="HTH_LUXR"/>
    <property type="match status" value="1"/>
</dbReference>
<keyword evidence="5" id="KW-1185">Reference proteome</keyword>
<dbReference type="RefSeq" id="WP_250195325.1">
    <property type="nucleotide sequence ID" value="NZ_CP097635.1"/>
</dbReference>
<evidence type="ECO:0000256" key="1">
    <source>
        <dbReference type="ARBA" id="ARBA00023125"/>
    </source>
</evidence>
<dbReference type="PROSITE" id="PS50043">
    <property type="entry name" value="HTH_LUXR_2"/>
    <property type="match status" value="1"/>
</dbReference>
<dbReference type="InterPro" id="IPR016032">
    <property type="entry name" value="Sig_transdc_resp-reg_C-effctor"/>
</dbReference>
<gene>
    <name evidence="4" type="ORF">MW290_00070</name>
</gene>
<dbReference type="Proteomes" id="UP001056201">
    <property type="component" value="Chromosome 1"/>
</dbReference>
<name>A0ABY4S311_AQUTE</name>
<evidence type="ECO:0000259" key="3">
    <source>
        <dbReference type="PROSITE" id="PS50043"/>
    </source>
</evidence>
<keyword evidence="1" id="KW-0238">DNA-binding</keyword>
<dbReference type="PROSITE" id="PS00622">
    <property type="entry name" value="HTH_LUXR_1"/>
    <property type="match status" value="1"/>
</dbReference>
<organism evidence="4 5">
    <name type="scientific">Aquincola tertiaricarbonis</name>
    <dbReference type="NCBI Taxonomy" id="391953"/>
    <lineage>
        <taxon>Bacteria</taxon>
        <taxon>Pseudomonadati</taxon>
        <taxon>Pseudomonadota</taxon>
        <taxon>Betaproteobacteria</taxon>
        <taxon>Burkholderiales</taxon>
        <taxon>Sphaerotilaceae</taxon>
        <taxon>Aquincola</taxon>
    </lineage>
</organism>
<dbReference type="SUPFAM" id="SSF46894">
    <property type="entry name" value="C-terminal effector domain of the bipartite response regulators"/>
    <property type="match status" value="1"/>
</dbReference>